<keyword evidence="4" id="KW-0547">Nucleotide-binding</keyword>
<evidence type="ECO:0000256" key="2">
    <source>
        <dbReference type="ARBA" id="ARBA00022679"/>
    </source>
</evidence>
<evidence type="ECO:0000256" key="3">
    <source>
        <dbReference type="ARBA" id="ARBA00022723"/>
    </source>
</evidence>
<dbReference type="NCBIfam" id="TIGR00131">
    <property type="entry name" value="gal_kin"/>
    <property type="match status" value="1"/>
</dbReference>
<dbReference type="InterPro" id="IPR020568">
    <property type="entry name" value="Ribosomal_Su5_D2-typ_SF"/>
</dbReference>
<keyword evidence="3" id="KW-0479">Metal-binding</keyword>
<comment type="similarity">
    <text evidence="1">Belongs to the GHMP kinase family. GalK subfamily.</text>
</comment>
<dbReference type="Proteomes" id="UP000054359">
    <property type="component" value="Unassembled WGS sequence"/>
</dbReference>
<dbReference type="GO" id="GO:0004335">
    <property type="term" value="F:galactokinase activity"/>
    <property type="evidence" value="ECO:0007669"/>
    <property type="project" value="InterPro"/>
</dbReference>
<evidence type="ECO:0000313" key="13">
    <source>
        <dbReference type="Proteomes" id="UP000054359"/>
    </source>
</evidence>
<keyword evidence="6" id="KW-0067">ATP-binding</keyword>
<protein>
    <submittedName>
        <fullName evidence="12">Galactokinase</fullName>
    </submittedName>
</protein>
<feature type="domain" description="Galactokinase N-terminal" evidence="11">
    <location>
        <begin position="19"/>
        <end position="66"/>
    </location>
</feature>
<accession>A0A087TDP4</accession>
<name>A0A087TDP4_STEMI</name>
<dbReference type="Pfam" id="PF00288">
    <property type="entry name" value="GHMP_kinases_N"/>
    <property type="match status" value="1"/>
</dbReference>
<dbReference type="GO" id="GO:0005829">
    <property type="term" value="C:cytosol"/>
    <property type="evidence" value="ECO:0007669"/>
    <property type="project" value="TreeGrafter"/>
</dbReference>
<dbReference type="PANTHER" id="PTHR10457:SF7">
    <property type="entry name" value="GALACTOKINASE-RELATED"/>
    <property type="match status" value="1"/>
</dbReference>
<dbReference type="AlphaFoldDB" id="A0A087TDP4"/>
<dbReference type="STRING" id="407821.A0A087TDP4"/>
<dbReference type="PRINTS" id="PR00473">
    <property type="entry name" value="GALCTOKINASE"/>
</dbReference>
<dbReference type="SUPFAM" id="SSF54211">
    <property type="entry name" value="Ribosomal protein S5 domain 2-like"/>
    <property type="match status" value="1"/>
</dbReference>
<dbReference type="GO" id="GO:0005524">
    <property type="term" value="F:ATP binding"/>
    <property type="evidence" value="ECO:0007669"/>
    <property type="project" value="UniProtKB-KW"/>
</dbReference>
<evidence type="ECO:0000259" key="9">
    <source>
        <dbReference type="Pfam" id="PF00288"/>
    </source>
</evidence>
<dbReference type="InterPro" id="IPR006204">
    <property type="entry name" value="GHMP_kinase_N_dom"/>
</dbReference>
<dbReference type="FunFam" id="3.30.230.10:FF:000040">
    <property type="entry name" value="Galactokinase 1"/>
    <property type="match status" value="1"/>
</dbReference>
<evidence type="ECO:0000256" key="6">
    <source>
        <dbReference type="ARBA" id="ARBA00022840"/>
    </source>
</evidence>
<sequence length="398" mass="43863">MSDLGFSDVEDVVNFALHKYRERFNSFPAVCGCGPGRVNLIGEHTDYNDGFVLPMALPMATVVVGRQNSSRMCHIITTCPYVDDPVEVEFEILDDASGKLLTRGKPMWANYVKGVIANFRGKIVGFNAVISTNVPVGGGLSSSAALEVATYTFLEALNNEPSSVGLVEKALACQKAEHEYSGTPCGIMDQFISFMGKKDHALLLDCRSLEYELLSLNNPEVAVLITNTNVKHKLAESQYSKRKAQCETAAQLLGKSSLRDVTLVELQTHKEVLGNELYRRVLHVVTEIQRTVEAAESLRKENYHHFGYLMKLSHESLRDNYEVSCPELDKVMEAALEIDGVFGSRMTGGGFGGCTVTLLTTDAINKTMQNIKEKYEKTPTFYVCRPGDGAHTITLSLL</sequence>
<proteinExistence type="inferred from homology"/>
<dbReference type="PROSITE" id="PS00106">
    <property type="entry name" value="GALACTOKINASE"/>
    <property type="match status" value="1"/>
</dbReference>
<dbReference type="GO" id="GO:0046872">
    <property type="term" value="F:metal ion binding"/>
    <property type="evidence" value="ECO:0007669"/>
    <property type="project" value="UniProtKB-KW"/>
</dbReference>
<dbReference type="Gene3D" id="3.30.70.890">
    <property type="entry name" value="GHMP kinase, C-terminal domain"/>
    <property type="match status" value="1"/>
</dbReference>
<dbReference type="InterPro" id="IPR019539">
    <property type="entry name" value="GalKase_N"/>
</dbReference>
<dbReference type="PRINTS" id="PR00959">
    <property type="entry name" value="MEVGALKINASE"/>
</dbReference>
<dbReference type="InterPro" id="IPR006203">
    <property type="entry name" value="GHMP_knse_ATP-bd_CS"/>
</dbReference>
<dbReference type="SUPFAM" id="SSF55060">
    <property type="entry name" value="GHMP Kinase, C-terminal domain"/>
    <property type="match status" value="1"/>
</dbReference>
<evidence type="ECO:0000256" key="5">
    <source>
        <dbReference type="ARBA" id="ARBA00022777"/>
    </source>
</evidence>
<keyword evidence="7" id="KW-0460">Magnesium</keyword>
<feature type="non-terminal residue" evidence="12">
    <location>
        <position position="398"/>
    </location>
</feature>
<feature type="domain" description="GHMP kinase C-terminal" evidence="10">
    <location>
        <begin position="295"/>
        <end position="376"/>
    </location>
</feature>
<evidence type="ECO:0000256" key="8">
    <source>
        <dbReference type="ARBA" id="ARBA00023277"/>
    </source>
</evidence>
<organism evidence="12 13">
    <name type="scientific">Stegodyphus mimosarum</name>
    <name type="common">African social velvet spider</name>
    <dbReference type="NCBI Taxonomy" id="407821"/>
    <lineage>
        <taxon>Eukaryota</taxon>
        <taxon>Metazoa</taxon>
        <taxon>Ecdysozoa</taxon>
        <taxon>Arthropoda</taxon>
        <taxon>Chelicerata</taxon>
        <taxon>Arachnida</taxon>
        <taxon>Araneae</taxon>
        <taxon>Araneomorphae</taxon>
        <taxon>Entelegynae</taxon>
        <taxon>Eresoidea</taxon>
        <taxon>Eresidae</taxon>
        <taxon>Stegodyphus</taxon>
    </lineage>
</organism>
<evidence type="ECO:0000259" key="10">
    <source>
        <dbReference type="Pfam" id="PF08544"/>
    </source>
</evidence>
<dbReference type="Pfam" id="PF08544">
    <property type="entry name" value="GHMP_kinases_C"/>
    <property type="match status" value="1"/>
</dbReference>
<dbReference type="PROSITE" id="PS00627">
    <property type="entry name" value="GHMP_KINASES_ATP"/>
    <property type="match status" value="1"/>
</dbReference>
<dbReference type="PANTHER" id="PTHR10457">
    <property type="entry name" value="MEVALONATE KINASE/GALACTOKINASE"/>
    <property type="match status" value="1"/>
</dbReference>
<reference evidence="12 13" key="1">
    <citation type="submission" date="2013-11" db="EMBL/GenBank/DDBJ databases">
        <title>Genome sequencing of Stegodyphus mimosarum.</title>
        <authorList>
            <person name="Bechsgaard J."/>
        </authorList>
    </citation>
    <scope>NUCLEOTIDE SEQUENCE [LARGE SCALE GENOMIC DNA]</scope>
</reference>
<dbReference type="InterPro" id="IPR019741">
    <property type="entry name" value="Galactokinase_CS"/>
</dbReference>
<dbReference type="FunFam" id="3.30.70.890:FF:000001">
    <property type="entry name" value="Galactokinase"/>
    <property type="match status" value="1"/>
</dbReference>
<keyword evidence="13" id="KW-1185">Reference proteome</keyword>
<dbReference type="InterPro" id="IPR014721">
    <property type="entry name" value="Ribsml_uS5_D2-typ_fold_subgr"/>
</dbReference>
<evidence type="ECO:0000256" key="7">
    <source>
        <dbReference type="ARBA" id="ARBA00022842"/>
    </source>
</evidence>
<gene>
    <name evidence="12" type="ORF">X975_10221</name>
</gene>
<feature type="domain" description="GHMP kinase N-terminal" evidence="9">
    <location>
        <begin position="110"/>
        <end position="197"/>
    </location>
</feature>
<dbReference type="OMA" id="VMPCAIN"/>
<evidence type="ECO:0000259" key="11">
    <source>
        <dbReference type="Pfam" id="PF10509"/>
    </source>
</evidence>
<evidence type="ECO:0000256" key="1">
    <source>
        <dbReference type="ARBA" id="ARBA00006566"/>
    </source>
</evidence>
<evidence type="ECO:0000313" key="12">
    <source>
        <dbReference type="EMBL" id="KFM63233.1"/>
    </source>
</evidence>
<dbReference type="EMBL" id="KK114752">
    <property type="protein sequence ID" value="KFM63233.1"/>
    <property type="molecule type" value="Genomic_DNA"/>
</dbReference>
<keyword evidence="2" id="KW-0808">Transferase</keyword>
<keyword evidence="8" id="KW-0119">Carbohydrate metabolism</keyword>
<dbReference type="OrthoDB" id="275179at2759"/>
<evidence type="ECO:0000256" key="4">
    <source>
        <dbReference type="ARBA" id="ARBA00022741"/>
    </source>
</evidence>
<dbReference type="Pfam" id="PF10509">
    <property type="entry name" value="GalKase_gal_bdg"/>
    <property type="match status" value="1"/>
</dbReference>
<keyword evidence="5 12" id="KW-0418">Kinase</keyword>
<dbReference type="InterPro" id="IPR000705">
    <property type="entry name" value="Galactokinase"/>
</dbReference>
<dbReference type="Gene3D" id="3.30.230.10">
    <property type="match status" value="1"/>
</dbReference>
<dbReference type="InterPro" id="IPR006206">
    <property type="entry name" value="Mevalonate/galactokinase"/>
</dbReference>
<dbReference type="PIRSF" id="PIRSF000530">
    <property type="entry name" value="Galactokinase"/>
    <property type="match status" value="1"/>
</dbReference>
<dbReference type="GO" id="GO:0006012">
    <property type="term" value="P:galactose metabolic process"/>
    <property type="evidence" value="ECO:0007669"/>
    <property type="project" value="InterPro"/>
</dbReference>
<dbReference type="InterPro" id="IPR013750">
    <property type="entry name" value="GHMP_kinase_C_dom"/>
</dbReference>
<dbReference type="InterPro" id="IPR036554">
    <property type="entry name" value="GHMP_kinase_C_sf"/>
</dbReference>